<proteinExistence type="predicted"/>
<comment type="caution">
    <text evidence="2">The sequence shown here is derived from an EMBL/GenBank/DDBJ whole genome shotgun (WGS) entry which is preliminary data.</text>
</comment>
<dbReference type="EMBL" id="AATQ01000015">
    <property type="protein sequence ID" value="EAU46397.1"/>
    <property type="molecule type" value="Genomic_DNA"/>
</dbReference>
<feature type="compositionally biased region" description="Basic and acidic residues" evidence="1">
    <location>
        <begin position="28"/>
        <end position="43"/>
    </location>
</feature>
<dbReference type="OrthoDB" id="7871968at2"/>
<gene>
    <name evidence="2" type="ORF">R2601_10087</name>
</gene>
<dbReference type="RefSeq" id="WP_007793032.1">
    <property type="nucleotide sequence ID" value="NZ_DS022276.1"/>
</dbReference>
<protein>
    <submittedName>
        <fullName evidence="2">Putative manganese-dependent inorganic pyrophosphatase</fullName>
        <ecNumber evidence="2">3.6.1.1</ecNumber>
    </submittedName>
</protein>
<reference evidence="2 3" key="1">
    <citation type="journal article" date="2010" name="J. Bacteriol.">
        <title>Genome sequences of Pelagibaca bermudensis HTCC2601T and Maritimibacter alkaliphilus HTCC2654T, the type strains of two marine Roseobacter genera.</title>
        <authorList>
            <person name="Thrash J.C."/>
            <person name="Cho J.C."/>
            <person name="Ferriera S."/>
            <person name="Johnson J."/>
            <person name="Vergin K.L."/>
            <person name="Giovannoni S.J."/>
        </authorList>
    </citation>
    <scope>NUCLEOTIDE SEQUENCE [LARGE SCALE GENOMIC DNA]</scope>
    <source>
        <strain evidence="3">DSM 26914 / JCM 13377 / KCTC 12554 / HTCC2601</strain>
    </source>
</reference>
<dbReference type="Proteomes" id="UP000006230">
    <property type="component" value="Unassembled WGS sequence"/>
</dbReference>
<keyword evidence="2" id="KW-0378">Hydrolase</keyword>
<feature type="region of interest" description="Disordered" evidence="1">
    <location>
        <begin position="1"/>
        <end position="43"/>
    </location>
</feature>
<sequence length="64" mass="7222">MNAMTRPAQIDAALDVPPDPRQPMSATQEERLRELSERAGEPVHTDLTVQQAEHRIELLEAVVY</sequence>
<dbReference type="GO" id="GO:0004427">
    <property type="term" value="F:inorganic diphosphate phosphatase activity"/>
    <property type="evidence" value="ECO:0007669"/>
    <property type="project" value="UniProtKB-EC"/>
</dbReference>
<evidence type="ECO:0000256" key="1">
    <source>
        <dbReference type="SAM" id="MobiDB-lite"/>
    </source>
</evidence>
<dbReference type="GeneID" id="92501872"/>
<evidence type="ECO:0000313" key="3">
    <source>
        <dbReference type="Proteomes" id="UP000006230"/>
    </source>
</evidence>
<name>Q0FQ50_SALBH</name>
<dbReference type="STRING" id="314265.R2601_10087"/>
<keyword evidence="3" id="KW-1185">Reference proteome</keyword>
<dbReference type="AlphaFoldDB" id="Q0FQ50"/>
<evidence type="ECO:0000313" key="2">
    <source>
        <dbReference type="EMBL" id="EAU46397.1"/>
    </source>
</evidence>
<dbReference type="eggNOG" id="ENOG503481D">
    <property type="taxonomic scope" value="Bacteria"/>
</dbReference>
<organism evidence="2 3">
    <name type="scientific">Salipiger bermudensis (strain DSM 26914 / JCM 13377 / KCTC 12554 / HTCC2601)</name>
    <name type="common">Pelagibaca bermudensis</name>
    <dbReference type="NCBI Taxonomy" id="314265"/>
    <lineage>
        <taxon>Bacteria</taxon>
        <taxon>Pseudomonadati</taxon>
        <taxon>Pseudomonadota</taxon>
        <taxon>Alphaproteobacteria</taxon>
        <taxon>Rhodobacterales</taxon>
        <taxon>Roseobacteraceae</taxon>
        <taxon>Salipiger</taxon>
    </lineage>
</organism>
<accession>Q0FQ50</accession>
<dbReference type="HOGENOM" id="CLU_2865267_0_0_5"/>
<dbReference type="EC" id="3.6.1.1" evidence="2"/>